<protein>
    <submittedName>
        <fullName evidence="1">Uncharacterized protein</fullName>
    </submittedName>
</protein>
<evidence type="ECO:0000313" key="1">
    <source>
        <dbReference type="EMBL" id="OWK27984.1"/>
    </source>
</evidence>
<keyword evidence="2" id="KW-1185">Reference proteome</keyword>
<sequence>MSDLFWLADEQIERLRPFFTKATVSRVSTIAGC</sequence>
<comment type="caution">
    <text evidence="1">The sequence shown here is derived from an EMBL/GenBank/DDBJ whole genome shotgun (WGS) entry which is preliminary data.</text>
</comment>
<evidence type="ECO:0000313" key="2">
    <source>
        <dbReference type="Proteomes" id="UP000197783"/>
    </source>
</evidence>
<name>A0A245ZE18_9SPHN</name>
<gene>
    <name evidence="1" type="ORF">SPMU_32290</name>
</gene>
<dbReference type="Proteomes" id="UP000197783">
    <property type="component" value="Unassembled WGS sequence"/>
</dbReference>
<dbReference type="EMBL" id="NBBJ01000007">
    <property type="protein sequence ID" value="OWK27984.1"/>
    <property type="molecule type" value="Genomic_DNA"/>
</dbReference>
<reference evidence="1 2" key="1">
    <citation type="submission" date="2017-03" db="EMBL/GenBank/DDBJ databases">
        <title>Genome sequence of Sphingomonas mucosissima DSM 17494.</title>
        <authorList>
            <person name="Poehlein A."/>
            <person name="Wuebbeler J.H."/>
            <person name="Steinbuechel A."/>
            <person name="Daniel R."/>
        </authorList>
    </citation>
    <scope>NUCLEOTIDE SEQUENCE [LARGE SCALE GENOMIC DNA]</scope>
    <source>
        <strain evidence="1 2">DSM 17494</strain>
    </source>
</reference>
<organism evidence="1 2">
    <name type="scientific">Sphingomonas mucosissima</name>
    <dbReference type="NCBI Taxonomy" id="370959"/>
    <lineage>
        <taxon>Bacteria</taxon>
        <taxon>Pseudomonadati</taxon>
        <taxon>Pseudomonadota</taxon>
        <taxon>Alphaproteobacteria</taxon>
        <taxon>Sphingomonadales</taxon>
        <taxon>Sphingomonadaceae</taxon>
        <taxon>Sphingomonas</taxon>
    </lineage>
</organism>
<dbReference type="AlphaFoldDB" id="A0A245ZE18"/>
<accession>A0A245ZE18</accession>
<proteinExistence type="predicted"/>